<dbReference type="CDD" id="cd16037">
    <property type="entry name" value="sulfatase_like"/>
    <property type="match status" value="1"/>
</dbReference>
<dbReference type="Pfam" id="PF00884">
    <property type="entry name" value="Sulfatase"/>
    <property type="match status" value="1"/>
</dbReference>
<dbReference type="PROSITE" id="PS00523">
    <property type="entry name" value="SULFATASE_1"/>
    <property type="match status" value="1"/>
</dbReference>
<dbReference type="PANTHER" id="PTHR46615">
    <property type="entry name" value="ARYLSULFATASE K"/>
    <property type="match status" value="1"/>
</dbReference>
<gene>
    <name evidence="2" type="primary">betC_5</name>
    <name evidence="2" type="ORF">PAECIP111802_02354</name>
</gene>
<dbReference type="InterPro" id="IPR051849">
    <property type="entry name" value="GAG-degrading_sulfatase"/>
</dbReference>
<protein>
    <submittedName>
        <fullName evidence="2">Choline-sulfatase</fullName>
        <ecNumber evidence="2">3.1.6.6</ecNumber>
    </submittedName>
</protein>
<dbReference type="InterPro" id="IPR000917">
    <property type="entry name" value="Sulfatase_N"/>
</dbReference>
<dbReference type="Proteomes" id="UP000730618">
    <property type="component" value="Unassembled WGS sequence"/>
</dbReference>
<dbReference type="RefSeq" id="WP_218098676.1">
    <property type="nucleotide sequence ID" value="NZ_CAJVCE010000005.1"/>
</dbReference>
<evidence type="ECO:0000259" key="1">
    <source>
        <dbReference type="Pfam" id="PF00884"/>
    </source>
</evidence>
<organism evidence="2 3">
    <name type="scientific">Paenibacillus allorhizosphaerae</name>
    <dbReference type="NCBI Taxonomy" id="2849866"/>
    <lineage>
        <taxon>Bacteria</taxon>
        <taxon>Bacillati</taxon>
        <taxon>Bacillota</taxon>
        <taxon>Bacilli</taxon>
        <taxon>Bacillales</taxon>
        <taxon>Paenibacillaceae</taxon>
        <taxon>Paenibacillus</taxon>
    </lineage>
</organism>
<proteinExistence type="predicted"/>
<dbReference type="EMBL" id="CAJVCE010000005">
    <property type="protein sequence ID" value="CAG7637398.1"/>
    <property type="molecule type" value="Genomic_DNA"/>
</dbReference>
<sequence>MSNSIVFMSDEHNPFYSAVYGHPFLRTPNMERLAAEGTVYENAYCPSPLCSPSRSAFMAGLRVHELQTYSNCNVGLRTDFPTYGKVLHDQGVYTVHFGKTHVYDAGQRLGFSEIHHSKDQKKPGDTNFSRRPLAVRKDAAQRADGYGVKETAFDGDLKVINDALQWLREVAPTLEQPWCLTINLLNPHFPQWNTQEYWDLYPEGGDLPRYGKEEASANHPYASDLRSHFEADLFTEEQVRGLRRGYLGNVAFIDDQIGRLLGVLQENGLKESTNVIYTSDHGEMLGKFGMWWKCSLYEDSVRIPCIAAGPDFAKGKRVETPVDTHDVQASLFYAAGAIRPEHWAGEPLQTVSVRDAERVVFSEYHGHGTRSGAYLIRKGDWKLIYYTEAPHQLFHLREDPEELNNVFTQYPEKAVELETELRRICSPELEDTRAHQFQQEQLRLLRETDKGSSSVEAI</sequence>
<keyword evidence="2" id="KW-0378">Hydrolase</keyword>
<dbReference type="EC" id="3.1.6.6" evidence="2"/>
<evidence type="ECO:0000313" key="2">
    <source>
        <dbReference type="EMBL" id="CAG7637398.1"/>
    </source>
</evidence>
<dbReference type="PANTHER" id="PTHR46615:SF1">
    <property type="entry name" value="ARYLSULFATASE K"/>
    <property type="match status" value="1"/>
</dbReference>
<name>A0ABN7TJE3_9BACL</name>
<reference evidence="2 3" key="1">
    <citation type="submission" date="2021-06" db="EMBL/GenBank/DDBJ databases">
        <authorList>
            <person name="Criscuolo A."/>
        </authorList>
    </citation>
    <scope>NUCLEOTIDE SEQUENCE [LARGE SCALE GENOMIC DNA]</scope>
    <source>
        <strain evidence="3">CIP 111802</strain>
    </source>
</reference>
<feature type="domain" description="Sulfatase N-terminal" evidence="1">
    <location>
        <begin position="3"/>
        <end position="336"/>
    </location>
</feature>
<comment type="caution">
    <text evidence="2">The sequence shown here is derived from an EMBL/GenBank/DDBJ whole genome shotgun (WGS) entry which is preliminary data.</text>
</comment>
<dbReference type="GO" id="GO:0047753">
    <property type="term" value="F:choline-sulfatase activity"/>
    <property type="evidence" value="ECO:0007669"/>
    <property type="project" value="UniProtKB-EC"/>
</dbReference>
<accession>A0ABN7TJE3</accession>
<dbReference type="InterPro" id="IPR024607">
    <property type="entry name" value="Sulfatase_CS"/>
</dbReference>
<keyword evidence="3" id="KW-1185">Reference proteome</keyword>
<evidence type="ECO:0000313" key="3">
    <source>
        <dbReference type="Proteomes" id="UP000730618"/>
    </source>
</evidence>